<dbReference type="SUPFAM" id="SSF55811">
    <property type="entry name" value="Nudix"/>
    <property type="match status" value="1"/>
</dbReference>
<feature type="domain" description="Nudix hydrolase" evidence="2">
    <location>
        <begin position="19"/>
        <end position="76"/>
    </location>
</feature>
<evidence type="ECO:0000313" key="4">
    <source>
        <dbReference type="Proteomes" id="UP000504638"/>
    </source>
</evidence>
<dbReference type="OrthoDB" id="10259236at2759"/>
<dbReference type="PANTHER" id="PTHR21340:SF0">
    <property type="entry name" value="BIS(5'-NUCLEOSYL)-TETRAPHOSPHATASE [ASYMMETRICAL]"/>
    <property type="match status" value="1"/>
</dbReference>
<name>A0A6G1FSK0_9PEZI</name>
<protein>
    <recommendedName>
        <fullName evidence="2">Nudix hydrolase domain-containing protein</fullName>
    </recommendedName>
</protein>
<dbReference type="Pfam" id="PF00293">
    <property type="entry name" value="NUDIX"/>
    <property type="match status" value="1"/>
</dbReference>
<evidence type="ECO:0000256" key="1">
    <source>
        <dbReference type="ARBA" id="ARBA00022801"/>
    </source>
</evidence>
<keyword evidence="1" id="KW-0378">Hydrolase</keyword>
<dbReference type="PROSITE" id="PS00893">
    <property type="entry name" value="NUDIX_BOX"/>
    <property type="match status" value="1"/>
</dbReference>
<keyword evidence="4" id="KW-1185">Reference proteome</keyword>
<dbReference type="InterPro" id="IPR051325">
    <property type="entry name" value="Nudix_hydrolase_domain"/>
</dbReference>
<dbReference type="GO" id="GO:0004081">
    <property type="term" value="F:bis(5'-nucleosyl)-tetraphosphatase (asymmetrical) activity"/>
    <property type="evidence" value="ECO:0007669"/>
    <property type="project" value="TreeGrafter"/>
</dbReference>
<accession>A0A6G1FSK0</accession>
<proteinExistence type="predicted"/>
<organism evidence="3">
    <name type="scientific">Eremomyces bilateralis CBS 781.70</name>
    <dbReference type="NCBI Taxonomy" id="1392243"/>
    <lineage>
        <taxon>Eukaryota</taxon>
        <taxon>Fungi</taxon>
        <taxon>Dikarya</taxon>
        <taxon>Ascomycota</taxon>
        <taxon>Pezizomycotina</taxon>
        <taxon>Dothideomycetes</taxon>
        <taxon>Dothideomycetes incertae sedis</taxon>
        <taxon>Eremomycetales</taxon>
        <taxon>Eremomycetaceae</taxon>
        <taxon>Eremomyces</taxon>
    </lineage>
</organism>
<dbReference type="AlphaFoldDB" id="A0A6G1FSK0"/>
<dbReference type="InterPro" id="IPR020084">
    <property type="entry name" value="NUDIX_hydrolase_CS"/>
</dbReference>
<evidence type="ECO:0000313" key="3">
    <source>
        <dbReference type="EMBL" id="KAF1808652.1"/>
    </source>
</evidence>
<dbReference type="InterPro" id="IPR015797">
    <property type="entry name" value="NUDIX_hydrolase-like_dom_sf"/>
</dbReference>
<dbReference type="GO" id="GO:0006167">
    <property type="term" value="P:AMP biosynthetic process"/>
    <property type="evidence" value="ECO:0007669"/>
    <property type="project" value="TreeGrafter"/>
</dbReference>
<reference evidence="5" key="2">
    <citation type="submission" date="2020-04" db="EMBL/GenBank/DDBJ databases">
        <authorList>
            <consortium name="NCBI Genome Project"/>
        </authorList>
    </citation>
    <scope>NUCLEOTIDE SEQUENCE</scope>
    <source>
        <strain evidence="5">CBS 781.70</strain>
    </source>
</reference>
<evidence type="ECO:0000313" key="5">
    <source>
        <dbReference type="RefSeq" id="XP_033530283.1"/>
    </source>
</evidence>
<reference evidence="5" key="3">
    <citation type="submission" date="2025-04" db="UniProtKB">
        <authorList>
            <consortium name="RefSeq"/>
        </authorList>
    </citation>
    <scope>IDENTIFICATION</scope>
    <source>
        <strain evidence="5">CBS 781.70</strain>
    </source>
</reference>
<dbReference type="GeneID" id="54420899"/>
<dbReference type="Gene3D" id="3.90.79.10">
    <property type="entry name" value="Nucleoside Triphosphate Pyrophosphohydrolase"/>
    <property type="match status" value="1"/>
</dbReference>
<reference evidence="3 5" key="1">
    <citation type="submission" date="2020-01" db="EMBL/GenBank/DDBJ databases">
        <authorList>
            <consortium name="DOE Joint Genome Institute"/>
            <person name="Haridas S."/>
            <person name="Albert R."/>
            <person name="Binder M."/>
            <person name="Bloem J."/>
            <person name="Labutti K."/>
            <person name="Salamov A."/>
            <person name="Andreopoulos B."/>
            <person name="Baker S.E."/>
            <person name="Barry K."/>
            <person name="Bills G."/>
            <person name="Bluhm B.H."/>
            <person name="Cannon C."/>
            <person name="Castanera R."/>
            <person name="Culley D.E."/>
            <person name="Daum C."/>
            <person name="Ezra D."/>
            <person name="Gonzalez J.B."/>
            <person name="Henrissat B."/>
            <person name="Kuo A."/>
            <person name="Liang C."/>
            <person name="Lipzen A."/>
            <person name="Lutzoni F."/>
            <person name="Magnuson J."/>
            <person name="Mondo S."/>
            <person name="Nolan M."/>
            <person name="Ohm R."/>
            <person name="Pangilinan J."/>
            <person name="Park H.-J."/>
            <person name="Ramirez L."/>
            <person name="Alfaro M."/>
            <person name="Sun H."/>
            <person name="Tritt A."/>
            <person name="Yoshinaga Y."/>
            <person name="Zwiers L.-H."/>
            <person name="Turgeon B.G."/>
            <person name="Goodwin S.B."/>
            <person name="Spatafora J.W."/>
            <person name="Crous P.W."/>
            <person name="Grigoriev I.V."/>
        </authorList>
    </citation>
    <scope>NUCLEOTIDE SEQUENCE</scope>
    <source>
        <strain evidence="3 5">CBS 781.70</strain>
    </source>
</reference>
<dbReference type="EMBL" id="ML975181">
    <property type="protein sequence ID" value="KAF1808652.1"/>
    <property type="molecule type" value="Genomic_DNA"/>
</dbReference>
<dbReference type="RefSeq" id="XP_033530283.1">
    <property type="nucleotide sequence ID" value="XM_033680329.1"/>
</dbReference>
<dbReference type="Proteomes" id="UP000504638">
    <property type="component" value="Unplaced"/>
</dbReference>
<evidence type="ECO:0000259" key="2">
    <source>
        <dbReference type="Pfam" id="PF00293"/>
    </source>
</evidence>
<dbReference type="GO" id="GO:0006754">
    <property type="term" value="P:ATP biosynthetic process"/>
    <property type="evidence" value="ECO:0007669"/>
    <property type="project" value="TreeGrafter"/>
</dbReference>
<dbReference type="PANTHER" id="PTHR21340">
    <property type="entry name" value="DIADENOSINE 5,5-P1,P4-TETRAPHOSPHATE PYROPHOSPHOHYDROLASE MUTT"/>
    <property type="match status" value="1"/>
</dbReference>
<dbReference type="InterPro" id="IPR000086">
    <property type="entry name" value="NUDIX_hydrolase_dom"/>
</dbReference>
<sequence>MAASRHIFRDYPNPTFLESAGGVVFDPTRTKIIILYAIEQSEFVLPKGRRDIHESRAAAAMREVYEETGLQAEILPTCMETRATPSLAMFKANNQLVDDHDPRTVADVPNIPRRVEQCKEPFWLCVRGPNGMGLKLIWWYTCIVKDHRWGSFTVDRDGKMYETGSEYKYEVFMLDIDKAIETLTFQGDRDVVRKAVEIMDGNGSEGPEDKISMACL</sequence>
<gene>
    <name evidence="3 5" type="ORF">P152DRAFT_462372</name>
</gene>